<dbReference type="HOGENOM" id="CLU_930983_0_0_1"/>
<dbReference type="AlphaFoldDB" id="A0A0A2JTU0"/>
<sequence length="299" mass="34025">MTYLEWFSEEWATVYNEGSPTFPYMTPARALQSVQKGIYKVPKYTAFELISMTPGWHIAQLKSIFASASMRRITIDGMSGTYPDLAPRNSSPITHIEVHGISRSGFKELITHCVNLKSFTYFYYGEIFSHFSMKSYIDAISSKKHSLETLCISQAPVNCPIIDSEAFNITFNGFSALKNLELPMHTFLQFVDVNYPLDHITPDRVSACFLMPLARNLPPSLERLSSQLGAIEKHMFPHLGNIRIPGDNIEHLFIKCVEQESPVHYPDLFVPTFYDDRLLDACREMGVVLRVKNDPINRG</sequence>
<accession>A0A0A2JTU0</accession>
<organism evidence="1 2">
    <name type="scientific">Penicillium expansum</name>
    <name type="common">Blue mold rot fungus</name>
    <dbReference type="NCBI Taxonomy" id="27334"/>
    <lineage>
        <taxon>Eukaryota</taxon>
        <taxon>Fungi</taxon>
        <taxon>Dikarya</taxon>
        <taxon>Ascomycota</taxon>
        <taxon>Pezizomycotina</taxon>
        <taxon>Eurotiomycetes</taxon>
        <taxon>Eurotiomycetidae</taxon>
        <taxon>Eurotiales</taxon>
        <taxon>Aspergillaceae</taxon>
        <taxon>Penicillium</taxon>
    </lineage>
</organism>
<evidence type="ECO:0000313" key="2">
    <source>
        <dbReference type="Proteomes" id="UP000030143"/>
    </source>
</evidence>
<reference evidence="1 2" key="1">
    <citation type="journal article" date="2015" name="Mol. Plant Microbe Interact.">
        <title>Genome, transcriptome, and functional analyses of Penicillium expansum provide new insights into secondary metabolism and pathogenicity.</title>
        <authorList>
            <person name="Ballester A.R."/>
            <person name="Marcet-Houben M."/>
            <person name="Levin E."/>
            <person name="Sela N."/>
            <person name="Selma-Lazaro C."/>
            <person name="Carmona L."/>
            <person name="Wisniewski M."/>
            <person name="Droby S."/>
            <person name="Gonzalez-Candelas L."/>
            <person name="Gabaldon T."/>
        </authorList>
    </citation>
    <scope>NUCLEOTIDE SEQUENCE [LARGE SCALE GENOMIC DNA]</scope>
    <source>
        <strain evidence="1 2">MD-8</strain>
    </source>
</reference>
<dbReference type="RefSeq" id="XP_016600208.1">
    <property type="nucleotide sequence ID" value="XM_016746492.1"/>
</dbReference>
<dbReference type="Proteomes" id="UP000030143">
    <property type="component" value="Unassembled WGS sequence"/>
</dbReference>
<dbReference type="GeneID" id="27681912"/>
<protein>
    <submittedName>
        <fullName evidence="1">Uncharacterized protein</fullName>
    </submittedName>
</protein>
<keyword evidence="2" id="KW-1185">Reference proteome</keyword>
<gene>
    <name evidence="1" type="ORF">PEX2_092220</name>
</gene>
<proteinExistence type="predicted"/>
<evidence type="ECO:0000313" key="1">
    <source>
        <dbReference type="EMBL" id="KGO58867.1"/>
    </source>
</evidence>
<dbReference type="EMBL" id="JQFZ01000110">
    <property type="protein sequence ID" value="KGO58867.1"/>
    <property type="molecule type" value="Genomic_DNA"/>
</dbReference>
<dbReference type="STRING" id="27334.A0A0A2JTU0"/>
<name>A0A0A2JTU0_PENEN</name>
<dbReference type="VEuPathDB" id="FungiDB:PEXP_084290"/>
<comment type="caution">
    <text evidence="1">The sequence shown here is derived from an EMBL/GenBank/DDBJ whole genome shotgun (WGS) entry which is preliminary data.</text>
</comment>